<evidence type="ECO:0000256" key="3">
    <source>
        <dbReference type="ARBA" id="ARBA00022827"/>
    </source>
</evidence>
<dbReference type="InterPro" id="IPR054585">
    <property type="entry name" value="NDH2-like_C"/>
</dbReference>
<proteinExistence type="inferred from homology"/>
<dbReference type="InterPro" id="IPR036188">
    <property type="entry name" value="FAD/NAD-bd_sf"/>
</dbReference>
<sequence length="380" mass="42116">MSTFSQKKIQIEEKHVERALRVSGNEAGGHDHPVVARKKGKTFQLDYDKLVIAVGCYSQTFKTPGVKENAFFLKTVGDARNTRKRILESTGVEFAAELFNLCHEDLKKLYPNLIPHIKISIYDVANKILPILDASLANYAINLFKRDGIQVKTEHQIQSLQPGLPSSTDPSNDGGCFTLTTKEDSEIGVGMCVWSTGLMMNPFVQAALDDVHTYPATSTTLSADIQSPSVKKWSLKRHPRSGGLLVDDHFRVKLVPRNESSPSSEEGGKLLEATMQDVFAIGDVSVMENSQLPATAQIANQEAKWLVKAMNNGNLSENVGFNFKNLGVMTYLGNIKAIMQAEGGTEVKGRMAWIIWRGAYLTQTVSWRNKLLIPVYWSIN</sequence>
<protein>
    <submittedName>
        <fullName evidence="8">Related to mitochondrial cytosolically directed NADH dehydrogenase</fullName>
    </submittedName>
</protein>
<keyword evidence="4" id="KW-0560">Oxidoreductase</keyword>
<evidence type="ECO:0000256" key="2">
    <source>
        <dbReference type="ARBA" id="ARBA00022630"/>
    </source>
</evidence>
<dbReference type="InterPro" id="IPR023753">
    <property type="entry name" value="FAD/NAD-binding_dom"/>
</dbReference>
<name>A0A1E1LSE6_9HELO</name>
<keyword evidence="9" id="KW-1185">Reference proteome</keyword>
<evidence type="ECO:0000313" key="9">
    <source>
        <dbReference type="Proteomes" id="UP000178912"/>
    </source>
</evidence>
<dbReference type="EMBL" id="FJUX01000190">
    <property type="protein sequence ID" value="CZT13423.1"/>
    <property type="molecule type" value="Genomic_DNA"/>
</dbReference>
<keyword evidence="2" id="KW-0285">Flavoprotein</keyword>
<dbReference type="OrthoDB" id="9992747at2759"/>
<evidence type="ECO:0000313" key="8">
    <source>
        <dbReference type="EMBL" id="CZT13423.1"/>
    </source>
</evidence>
<accession>A0A1E1LSE6</accession>
<keyword evidence="5" id="KW-0520">NAD</keyword>
<feature type="domain" description="External alternative NADH-ubiquinone oxidoreductase-like C-terminal" evidence="7">
    <location>
        <begin position="326"/>
        <end position="377"/>
    </location>
</feature>
<dbReference type="AlphaFoldDB" id="A0A1E1LSE6"/>
<reference evidence="9" key="1">
    <citation type="submission" date="2016-03" db="EMBL/GenBank/DDBJ databases">
        <authorList>
            <person name="Guldener U."/>
        </authorList>
    </citation>
    <scope>NUCLEOTIDE SEQUENCE [LARGE SCALE GENOMIC DNA]</scope>
    <source>
        <strain evidence="9">04CH-RAC-A.6.1</strain>
    </source>
</reference>
<evidence type="ECO:0000259" key="7">
    <source>
        <dbReference type="Pfam" id="PF22366"/>
    </source>
</evidence>
<dbReference type="PANTHER" id="PTHR43706">
    <property type="entry name" value="NADH DEHYDROGENASE"/>
    <property type="match status" value="1"/>
</dbReference>
<gene>
    <name evidence="8" type="ORF">RAG0_16933</name>
</gene>
<dbReference type="InterPro" id="IPR045024">
    <property type="entry name" value="NDH-2"/>
</dbReference>
<dbReference type="Proteomes" id="UP000178912">
    <property type="component" value="Unassembled WGS sequence"/>
</dbReference>
<dbReference type="Gene3D" id="3.50.50.100">
    <property type="match status" value="2"/>
</dbReference>
<evidence type="ECO:0000256" key="1">
    <source>
        <dbReference type="ARBA" id="ARBA00005272"/>
    </source>
</evidence>
<evidence type="ECO:0000256" key="4">
    <source>
        <dbReference type="ARBA" id="ARBA00023002"/>
    </source>
</evidence>
<dbReference type="GO" id="GO:0003954">
    <property type="term" value="F:NADH dehydrogenase activity"/>
    <property type="evidence" value="ECO:0007669"/>
    <property type="project" value="InterPro"/>
</dbReference>
<dbReference type="SUPFAM" id="SSF51905">
    <property type="entry name" value="FAD/NAD(P)-binding domain"/>
    <property type="match status" value="1"/>
</dbReference>
<dbReference type="Pfam" id="PF07992">
    <property type="entry name" value="Pyr_redox_2"/>
    <property type="match status" value="1"/>
</dbReference>
<evidence type="ECO:0000256" key="5">
    <source>
        <dbReference type="ARBA" id="ARBA00023027"/>
    </source>
</evidence>
<dbReference type="Pfam" id="PF22366">
    <property type="entry name" value="NDH2_C"/>
    <property type="match status" value="1"/>
</dbReference>
<dbReference type="GO" id="GO:0005739">
    <property type="term" value="C:mitochondrion"/>
    <property type="evidence" value="ECO:0007669"/>
    <property type="project" value="TreeGrafter"/>
</dbReference>
<comment type="similarity">
    <text evidence="1">Belongs to the NADH dehydrogenase family.</text>
</comment>
<keyword evidence="3" id="KW-0274">FAD</keyword>
<feature type="domain" description="FAD/NAD(P)-binding" evidence="6">
    <location>
        <begin position="35"/>
        <end position="202"/>
    </location>
</feature>
<evidence type="ECO:0000259" key="6">
    <source>
        <dbReference type="Pfam" id="PF07992"/>
    </source>
</evidence>
<organism evidence="8 9">
    <name type="scientific">Rhynchosporium agropyri</name>
    <dbReference type="NCBI Taxonomy" id="914238"/>
    <lineage>
        <taxon>Eukaryota</taxon>
        <taxon>Fungi</taxon>
        <taxon>Dikarya</taxon>
        <taxon>Ascomycota</taxon>
        <taxon>Pezizomycotina</taxon>
        <taxon>Leotiomycetes</taxon>
        <taxon>Helotiales</taxon>
        <taxon>Ploettnerulaceae</taxon>
        <taxon>Rhynchosporium</taxon>
    </lineage>
</organism>
<dbReference type="PANTHER" id="PTHR43706:SF17">
    <property type="entry name" value="NADH DEHYDROGENASE (EUROFUNG)"/>
    <property type="match status" value="1"/>
</dbReference>